<proteinExistence type="predicted"/>
<evidence type="ECO:0000313" key="2">
    <source>
        <dbReference type="Proteomes" id="UP000235786"/>
    </source>
</evidence>
<gene>
    <name evidence="1" type="ORF">L207DRAFT_567302</name>
</gene>
<keyword evidence="2" id="KW-1185">Reference proteome</keyword>
<dbReference type="Proteomes" id="UP000235786">
    <property type="component" value="Unassembled WGS sequence"/>
</dbReference>
<reference evidence="1 2" key="1">
    <citation type="submission" date="2016-04" db="EMBL/GenBank/DDBJ databases">
        <title>A degradative enzymes factory behind the ericoid mycorrhizal symbiosis.</title>
        <authorList>
            <consortium name="DOE Joint Genome Institute"/>
            <person name="Martino E."/>
            <person name="Morin E."/>
            <person name="Grelet G."/>
            <person name="Kuo A."/>
            <person name="Kohler A."/>
            <person name="Daghino S."/>
            <person name="Barry K."/>
            <person name="Choi C."/>
            <person name="Cichocki N."/>
            <person name="Clum A."/>
            <person name="Copeland A."/>
            <person name="Hainaut M."/>
            <person name="Haridas S."/>
            <person name="Labutti K."/>
            <person name="Lindquist E."/>
            <person name="Lipzen A."/>
            <person name="Khouja H.-R."/>
            <person name="Murat C."/>
            <person name="Ohm R."/>
            <person name="Olson A."/>
            <person name="Spatafora J."/>
            <person name="Veneault-Fourrey C."/>
            <person name="Henrissat B."/>
            <person name="Grigoriev I."/>
            <person name="Martin F."/>
            <person name="Perotto S."/>
        </authorList>
    </citation>
    <scope>NUCLEOTIDE SEQUENCE [LARGE SCALE GENOMIC DNA]</scope>
    <source>
        <strain evidence="1 2">F</strain>
    </source>
</reference>
<accession>A0A2J6RKB8</accession>
<sequence length="255" mass="29173">MTILKTVGRHPTRSDIDVLEKKYVNDGTATRQRSREPWLYLGYRHNWRDSGGMPRMISLLQPNIEETLNPVRWPMQFGVHSRTLAWEKCRANINVRSTESDSFETARKTLSTYHEVMPNQSAICNLAPRYPAACHTTVACCEVGVYSSSLSSPLDSKREAQPDDSRISACEDELLLALPGWSGLSGLSWIRSPLEWTDVVSRPESSDERMFWLAQPFAGREWRVRVSEHETRFALRDSCSKVEPATTDRRNVNDR</sequence>
<organism evidence="1 2">
    <name type="scientific">Hyaloscypha variabilis (strain UAMH 11265 / GT02V1 / F)</name>
    <name type="common">Meliniomyces variabilis</name>
    <dbReference type="NCBI Taxonomy" id="1149755"/>
    <lineage>
        <taxon>Eukaryota</taxon>
        <taxon>Fungi</taxon>
        <taxon>Dikarya</taxon>
        <taxon>Ascomycota</taxon>
        <taxon>Pezizomycotina</taxon>
        <taxon>Leotiomycetes</taxon>
        <taxon>Helotiales</taxon>
        <taxon>Hyaloscyphaceae</taxon>
        <taxon>Hyaloscypha</taxon>
        <taxon>Hyaloscypha variabilis</taxon>
    </lineage>
</organism>
<evidence type="ECO:0000313" key="1">
    <source>
        <dbReference type="EMBL" id="PMD38962.1"/>
    </source>
</evidence>
<protein>
    <submittedName>
        <fullName evidence="1">Uncharacterized protein</fullName>
    </submittedName>
</protein>
<dbReference type="AlphaFoldDB" id="A0A2J6RKB8"/>
<name>A0A2J6RKB8_HYAVF</name>
<dbReference type="EMBL" id="KZ613947">
    <property type="protein sequence ID" value="PMD38962.1"/>
    <property type="molecule type" value="Genomic_DNA"/>
</dbReference>